<proteinExistence type="predicted"/>
<reference evidence="2 3" key="1">
    <citation type="journal article" date="2013" name="PLoS Genet.">
        <title>Comparative genome structure, secondary metabolite, and effector coding capacity across Cochliobolus pathogens.</title>
        <authorList>
            <person name="Condon B.J."/>
            <person name="Leng Y."/>
            <person name="Wu D."/>
            <person name="Bushley K.E."/>
            <person name="Ohm R.A."/>
            <person name="Otillar R."/>
            <person name="Martin J."/>
            <person name="Schackwitz W."/>
            <person name="Grimwood J."/>
            <person name="MohdZainudin N."/>
            <person name="Xue C."/>
            <person name="Wang R."/>
            <person name="Manning V.A."/>
            <person name="Dhillon B."/>
            <person name="Tu Z.J."/>
            <person name="Steffenson B.J."/>
            <person name="Salamov A."/>
            <person name="Sun H."/>
            <person name="Lowry S."/>
            <person name="LaButti K."/>
            <person name="Han J."/>
            <person name="Copeland A."/>
            <person name="Lindquist E."/>
            <person name="Barry K."/>
            <person name="Schmutz J."/>
            <person name="Baker S.E."/>
            <person name="Ciuffetti L.M."/>
            <person name="Grigoriev I.V."/>
            <person name="Zhong S."/>
            <person name="Turgeon B.G."/>
        </authorList>
    </citation>
    <scope>NUCLEOTIDE SEQUENCE [LARGE SCALE GENOMIC DNA]</scope>
    <source>
        <strain evidence="2 3">FI3</strain>
    </source>
</reference>
<dbReference type="HOGENOM" id="CLU_065176_0_0_1"/>
<name>W7ERD6_BIPV3</name>
<dbReference type="GeneID" id="26259990"/>
<dbReference type="RefSeq" id="XP_014558234.1">
    <property type="nucleotide sequence ID" value="XM_014702748.1"/>
</dbReference>
<keyword evidence="3" id="KW-1185">Reference proteome</keyword>
<accession>W7ERD6</accession>
<feature type="region of interest" description="Disordered" evidence="1">
    <location>
        <begin position="267"/>
        <end position="316"/>
    </location>
</feature>
<dbReference type="AlphaFoldDB" id="W7ERD6"/>
<dbReference type="Proteomes" id="UP000054337">
    <property type="component" value="Unassembled WGS sequence"/>
</dbReference>
<dbReference type="EMBL" id="KI968719">
    <property type="protein sequence ID" value="EUN28655.1"/>
    <property type="molecule type" value="Genomic_DNA"/>
</dbReference>
<feature type="compositionally biased region" description="Low complexity" evidence="1">
    <location>
        <begin position="25"/>
        <end position="50"/>
    </location>
</feature>
<evidence type="ECO:0000313" key="3">
    <source>
        <dbReference type="Proteomes" id="UP000054337"/>
    </source>
</evidence>
<sequence>MAPILRPIPTKERNQSPPCSLSEGPTVSTPEPLEETSTTSPRPSHPVTPTQGSFSVAQPRHTQPPRSPGTISPNPSNTAPALSDHYNPSTGGFSTLLQPQTPTRASQGHLSPFHNSPRTVSNASSCPSTICNTPDATHTTPTAVNTSRATLNPPTSTHNARTTPTAPTDEELRQRRKARRQELCADISANYRHYLEVLQLMPLDWRSGERPDPYLLSLLANRMMPQDRECELALAIAFAKENWWHFATWPEDVERCARLEWNKRRREEQERRQKEQEQKHWEWMAKKEKEKREKEKRDREKREMREKEKGEKKKRG</sequence>
<feature type="region of interest" description="Disordered" evidence="1">
    <location>
        <begin position="1"/>
        <end position="173"/>
    </location>
</feature>
<gene>
    <name evidence="2" type="ORF">COCVIDRAFT_95151</name>
</gene>
<organism evidence="2 3">
    <name type="scientific">Bipolaris victoriae (strain FI3)</name>
    <name type="common">Victoria blight of oats agent</name>
    <name type="synonym">Cochliobolus victoriae</name>
    <dbReference type="NCBI Taxonomy" id="930091"/>
    <lineage>
        <taxon>Eukaryota</taxon>
        <taxon>Fungi</taxon>
        <taxon>Dikarya</taxon>
        <taxon>Ascomycota</taxon>
        <taxon>Pezizomycotina</taxon>
        <taxon>Dothideomycetes</taxon>
        <taxon>Pleosporomycetidae</taxon>
        <taxon>Pleosporales</taxon>
        <taxon>Pleosporineae</taxon>
        <taxon>Pleosporaceae</taxon>
        <taxon>Bipolaris</taxon>
    </lineage>
</organism>
<evidence type="ECO:0000256" key="1">
    <source>
        <dbReference type="SAM" id="MobiDB-lite"/>
    </source>
</evidence>
<feature type="compositionally biased region" description="Polar residues" evidence="1">
    <location>
        <begin position="69"/>
        <end position="166"/>
    </location>
</feature>
<evidence type="ECO:0000313" key="2">
    <source>
        <dbReference type="EMBL" id="EUN28655.1"/>
    </source>
</evidence>
<protein>
    <submittedName>
        <fullName evidence="2">Uncharacterized protein</fullName>
    </submittedName>
</protein>
<dbReference type="OrthoDB" id="3692269at2759"/>